<evidence type="ECO:0000256" key="1">
    <source>
        <dbReference type="SAM" id="MobiDB-lite"/>
    </source>
</evidence>
<dbReference type="EMBL" id="LMWL01000069">
    <property type="protein sequence ID" value="KUM91704.1"/>
    <property type="molecule type" value="Genomic_DNA"/>
</dbReference>
<protein>
    <submittedName>
        <fullName evidence="3">Uncharacterized protein</fullName>
    </submittedName>
</protein>
<name>A0A101NEI2_9ACTN</name>
<sequence length="81" mass="8492">MIMSRTATAITTAVLAGLLLATGVAQAAPAPNTGPDQCTTPIYIGDMQLLEARPRPTQGCKAHETPSYSPLAQQRLAGWPM</sequence>
<organism evidence="3 4">
    <name type="scientific">Streptomyces cellostaticus</name>
    <dbReference type="NCBI Taxonomy" id="67285"/>
    <lineage>
        <taxon>Bacteria</taxon>
        <taxon>Bacillati</taxon>
        <taxon>Actinomycetota</taxon>
        <taxon>Actinomycetes</taxon>
        <taxon>Kitasatosporales</taxon>
        <taxon>Streptomycetaceae</taxon>
        <taxon>Streptomyces</taxon>
    </lineage>
</organism>
<accession>A0A101NEI2</accession>
<feature type="signal peptide" evidence="2">
    <location>
        <begin position="1"/>
        <end position="27"/>
    </location>
</feature>
<keyword evidence="2" id="KW-0732">Signal</keyword>
<comment type="caution">
    <text evidence="3">The sequence shown here is derived from an EMBL/GenBank/DDBJ whole genome shotgun (WGS) entry which is preliminary data.</text>
</comment>
<evidence type="ECO:0000313" key="3">
    <source>
        <dbReference type="EMBL" id="KUM91704.1"/>
    </source>
</evidence>
<dbReference type="AlphaFoldDB" id="A0A101NEI2"/>
<proteinExistence type="predicted"/>
<dbReference type="Proteomes" id="UP000054241">
    <property type="component" value="Unassembled WGS sequence"/>
</dbReference>
<evidence type="ECO:0000256" key="2">
    <source>
        <dbReference type="SAM" id="SignalP"/>
    </source>
</evidence>
<feature type="region of interest" description="Disordered" evidence="1">
    <location>
        <begin position="55"/>
        <end position="81"/>
    </location>
</feature>
<reference evidence="3 4" key="1">
    <citation type="submission" date="2015-10" db="EMBL/GenBank/DDBJ databases">
        <title>Draft genome sequence of Streptomyces cellostaticus DSM 40189, type strain for the species Streptomyces cellostaticus.</title>
        <authorList>
            <person name="Ruckert C."/>
            <person name="Winkler A."/>
            <person name="Kalinowski J."/>
            <person name="Kampfer P."/>
            <person name="Glaeser S."/>
        </authorList>
    </citation>
    <scope>NUCLEOTIDE SEQUENCE [LARGE SCALE GENOMIC DNA]</scope>
    <source>
        <strain evidence="3 4">DSM 40189</strain>
    </source>
</reference>
<evidence type="ECO:0000313" key="4">
    <source>
        <dbReference type="Proteomes" id="UP000054241"/>
    </source>
</evidence>
<gene>
    <name evidence="3" type="ORF">AQI88_35370</name>
</gene>
<keyword evidence="4" id="KW-1185">Reference proteome</keyword>
<feature type="chain" id="PRO_5007101435" evidence="2">
    <location>
        <begin position="28"/>
        <end position="81"/>
    </location>
</feature>